<name>A0A5B2VPP4_9BACT</name>
<dbReference type="InterPro" id="IPR018958">
    <property type="entry name" value="Knr4/Smi1-like_dom"/>
</dbReference>
<dbReference type="Pfam" id="PF09346">
    <property type="entry name" value="SMI1_KNR4"/>
    <property type="match status" value="1"/>
</dbReference>
<evidence type="ECO:0000259" key="1">
    <source>
        <dbReference type="SMART" id="SM00860"/>
    </source>
</evidence>
<keyword evidence="3" id="KW-1185">Reference proteome</keyword>
<dbReference type="Gene3D" id="3.40.1580.10">
    <property type="entry name" value="SMI1/KNR4-like"/>
    <property type="match status" value="1"/>
</dbReference>
<dbReference type="InterPro" id="IPR011989">
    <property type="entry name" value="ARM-like"/>
</dbReference>
<feature type="domain" description="Knr4/Smi1-like" evidence="1">
    <location>
        <begin position="40"/>
        <end position="192"/>
    </location>
</feature>
<dbReference type="SUPFAM" id="SSF160631">
    <property type="entry name" value="SMI1/KNR4-like"/>
    <property type="match status" value="1"/>
</dbReference>
<evidence type="ECO:0000313" key="2">
    <source>
        <dbReference type="EMBL" id="KAA2240694.1"/>
    </source>
</evidence>
<dbReference type="AlphaFoldDB" id="A0A5B2VPP4"/>
<reference evidence="2 3" key="1">
    <citation type="submission" date="2019-09" db="EMBL/GenBank/DDBJ databases">
        <title>Chitinophaga ginsengihumi sp. nov., isolated from soil of ginseng rhizosphere.</title>
        <authorList>
            <person name="Lee J."/>
        </authorList>
    </citation>
    <scope>NUCLEOTIDE SEQUENCE [LARGE SCALE GENOMIC DNA]</scope>
    <source>
        <strain evidence="2 3">BN140078</strain>
    </source>
</reference>
<dbReference type="InterPro" id="IPR016024">
    <property type="entry name" value="ARM-type_fold"/>
</dbReference>
<sequence length="442" mass="49974">MQTFNDQIQRIKDKLPEARKADKELNAFGASSHKYQLNNPVTEEEALKFEQGYSIRLPEDYRSFVLQVGSGGIEHEYSGAGPTRIYALGKGLDQLIPHIAGDYLKEACIIYPGMSDEYWASLTEDLRNNHHKMDESDYVDATGKIFGGILFMGDDVGIVLNGPHMGRVVHVDSYEYKPVFASENNFLDWYEQWLDGIISGELISPYSNRFDHTMAGTDIETIRAFVDSNIPGEQDNCLYTLLRREEITATTIQIIEAQLSTNAGKYKELLLQILTKFDYQKAKPHLIEYSQTKLAYALIFVNTYAKDRCIEWITLIYEHIDSINDYGTFNACLHLLHTAGIESGQLLVQFAQKKDEHIRISALYALGKLEDKADFLDAFIQGLADDAPLVVDAALQALAGIKDPRLPVLYAQIAEKFAGEKGKRIYYLAERLAEYGLTHKKN</sequence>
<accession>A0A5B2VPP4</accession>
<protein>
    <submittedName>
        <fullName evidence="2">SMI1/KNR4 family protein</fullName>
    </submittedName>
</protein>
<organism evidence="2 3">
    <name type="scientific">Chitinophaga agrisoli</name>
    <dbReference type="NCBI Taxonomy" id="2607653"/>
    <lineage>
        <taxon>Bacteria</taxon>
        <taxon>Pseudomonadati</taxon>
        <taxon>Bacteroidota</taxon>
        <taxon>Chitinophagia</taxon>
        <taxon>Chitinophagales</taxon>
        <taxon>Chitinophagaceae</taxon>
        <taxon>Chitinophaga</taxon>
    </lineage>
</organism>
<dbReference type="SUPFAM" id="SSF48371">
    <property type="entry name" value="ARM repeat"/>
    <property type="match status" value="1"/>
</dbReference>
<dbReference type="RefSeq" id="WP_149841871.1">
    <property type="nucleotide sequence ID" value="NZ_VUOC01000004.1"/>
</dbReference>
<dbReference type="EMBL" id="VUOC01000004">
    <property type="protein sequence ID" value="KAA2240694.1"/>
    <property type="molecule type" value="Genomic_DNA"/>
</dbReference>
<gene>
    <name evidence="2" type="ORF">F0L74_31615</name>
</gene>
<comment type="caution">
    <text evidence="2">The sequence shown here is derived from an EMBL/GenBank/DDBJ whole genome shotgun (WGS) entry which is preliminary data.</text>
</comment>
<dbReference type="InterPro" id="IPR037883">
    <property type="entry name" value="Knr4/Smi1-like_sf"/>
</dbReference>
<dbReference type="Proteomes" id="UP000324611">
    <property type="component" value="Unassembled WGS sequence"/>
</dbReference>
<evidence type="ECO:0000313" key="3">
    <source>
        <dbReference type="Proteomes" id="UP000324611"/>
    </source>
</evidence>
<dbReference type="Gene3D" id="1.25.10.10">
    <property type="entry name" value="Leucine-rich Repeat Variant"/>
    <property type="match status" value="1"/>
</dbReference>
<dbReference type="SMART" id="SM00860">
    <property type="entry name" value="SMI1_KNR4"/>
    <property type="match status" value="1"/>
</dbReference>
<reference evidence="2 3" key="2">
    <citation type="submission" date="2019-09" db="EMBL/GenBank/DDBJ databases">
        <authorList>
            <person name="Jin C."/>
        </authorList>
    </citation>
    <scope>NUCLEOTIDE SEQUENCE [LARGE SCALE GENOMIC DNA]</scope>
    <source>
        <strain evidence="2 3">BN140078</strain>
    </source>
</reference>
<proteinExistence type="predicted"/>